<dbReference type="Proteomes" id="UP001143474">
    <property type="component" value="Unassembled WGS sequence"/>
</dbReference>
<dbReference type="AlphaFoldDB" id="A0A9W6HUN3"/>
<reference evidence="2" key="1">
    <citation type="journal article" date="2014" name="Int. J. Syst. Evol. Microbiol.">
        <title>Complete genome sequence of Corynebacterium casei LMG S-19264T (=DSM 44701T), isolated from a smear-ripened cheese.</title>
        <authorList>
            <consortium name="US DOE Joint Genome Institute (JGI-PGF)"/>
            <person name="Walter F."/>
            <person name="Albersmeier A."/>
            <person name="Kalinowski J."/>
            <person name="Ruckert C."/>
        </authorList>
    </citation>
    <scope>NUCLEOTIDE SEQUENCE</scope>
    <source>
        <strain evidence="2">VKM Ac-2007</strain>
    </source>
</reference>
<feature type="region of interest" description="Disordered" evidence="1">
    <location>
        <begin position="1"/>
        <end position="24"/>
    </location>
</feature>
<evidence type="ECO:0000313" key="2">
    <source>
        <dbReference type="EMBL" id="GLK06660.1"/>
    </source>
</evidence>
<proteinExistence type="predicted"/>
<sequence>MIRAVRGGFQGAGDRDGAREEPNKGKRCFRVGCAWSFPGEAFVRTPDRGRRHASAHRSTALRIARAHVTEKPGKGMEKFR</sequence>
<reference evidence="2" key="2">
    <citation type="submission" date="2023-01" db="EMBL/GenBank/DDBJ databases">
        <authorList>
            <person name="Sun Q."/>
            <person name="Evtushenko L."/>
        </authorList>
    </citation>
    <scope>NUCLEOTIDE SEQUENCE</scope>
    <source>
        <strain evidence="2">VKM Ac-2007</strain>
    </source>
</reference>
<evidence type="ECO:0000313" key="3">
    <source>
        <dbReference type="Proteomes" id="UP001143474"/>
    </source>
</evidence>
<name>A0A9W6HUN3_9ACTN</name>
<comment type="caution">
    <text evidence="2">The sequence shown here is derived from an EMBL/GenBank/DDBJ whole genome shotgun (WGS) entry which is preliminary data.</text>
</comment>
<feature type="compositionally biased region" description="Basic and acidic residues" evidence="1">
    <location>
        <begin position="13"/>
        <end position="24"/>
    </location>
</feature>
<evidence type="ECO:0000256" key="1">
    <source>
        <dbReference type="SAM" id="MobiDB-lite"/>
    </source>
</evidence>
<organism evidence="2 3">
    <name type="scientific">Streptosporangium carneum</name>
    <dbReference type="NCBI Taxonomy" id="47481"/>
    <lineage>
        <taxon>Bacteria</taxon>
        <taxon>Bacillati</taxon>
        <taxon>Actinomycetota</taxon>
        <taxon>Actinomycetes</taxon>
        <taxon>Streptosporangiales</taxon>
        <taxon>Streptosporangiaceae</taxon>
        <taxon>Streptosporangium</taxon>
    </lineage>
</organism>
<accession>A0A9W6HUN3</accession>
<protein>
    <submittedName>
        <fullName evidence="2">Uncharacterized protein</fullName>
    </submittedName>
</protein>
<dbReference type="EMBL" id="BSEV01000001">
    <property type="protein sequence ID" value="GLK06660.1"/>
    <property type="molecule type" value="Genomic_DNA"/>
</dbReference>
<keyword evidence="3" id="KW-1185">Reference proteome</keyword>
<gene>
    <name evidence="2" type="ORF">GCM10017600_00650</name>
</gene>